<proteinExistence type="predicted"/>
<comment type="caution">
    <text evidence="1">The sequence shown here is derived from an EMBL/GenBank/DDBJ whole genome shotgun (WGS) entry which is preliminary data.</text>
</comment>
<name>M5U939_9BACT</name>
<keyword evidence="2" id="KW-1185">Reference proteome</keyword>
<accession>M5U939</accession>
<reference evidence="1 2" key="1">
    <citation type="journal article" date="2013" name="Mar. Genomics">
        <title>Expression of sulfatases in Rhodopirellula baltica and the diversity of sulfatases in the genus Rhodopirellula.</title>
        <authorList>
            <person name="Wegner C.E."/>
            <person name="Richter-Heitmann T."/>
            <person name="Klindworth A."/>
            <person name="Klockow C."/>
            <person name="Richter M."/>
            <person name="Achstetter T."/>
            <person name="Glockner F.O."/>
            <person name="Harder J."/>
        </authorList>
    </citation>
    <scope>NUCLEOTIDE SEQUENCE [LARGE SCALE GENOMIC DNA]</scope>
    <source>
        <strain evidence="1 2">SM41</strain>
    </source>
</reference>
<protein>
    <submittedName>
        <fullName evidence="1">Uncharacterized protein</fullName>
    </submittedName>
</protein>
<gene>
    <name evidence="1" type="ORF">RSSM_06048</name>
</gene>
<sequence length="62" mass="6777">MIDVGDNAKVPNVFHTMEGCGIGGSPSEIRSKRESYPIPFPVAIAKTGRTLVWFARPGIWFA</sequence>
<dbReference type="Proteomes" id="UP000011885">
    <property type="component" value="Unassembled WGS sequence"/>
</dbReference>
<organism evidence="1 2">
    <name type="scientific">Rhodopirellula sallentina SM41</name>
    <dbReference type="NCBI Taxonomy" id="1263870"/>
    <lineage>
        <taxon>Bacteria</taxon>
        <taxon>Pseudomonadati</taxon>
        <taxon>Planctomycetota</taxon>
        <taxon>Planctomycetia</taxon>
        <taxon>Pirellulales</taxon>
        <taxon>Pirellulaceae</taxon>
        <taxon>Rhodopirellula</taxon>
    </lineage>
</organism>
<dbReference type="AlphaFoldDB" id="M5U939"/>
<dbReference type="PATRIC" id="fig|1263870.3.peg.6404"/>
<evidence type="ECO:0000313" key="2">
    <source>
        <dbReference type="Proteomes" id="UP000011885"/>
    </source>
</evidence>
<evidence type="ECO:0000313" key="1">
    <source>
        <dbReference type="EMBL" id="EMI52493.1"/>
    </source>
</evidence>
<dbReference type="EMBL" id="ANOH01000428">
    <property type="protein sequence ID" value="EMI52493.1"/>
    <property type="molecule type" value="Genomic_DNA"/>
</dbReference>